<dbReference type="Proteomes" id="UP001195483">
    <property type="component" value="Unassembled WGS sequence"/>
</dbReference>
<sequence length="172" mass="20047">MLTDYRIESIMRVMWHKSTSVKRQKDSCDRWLQQYQYKEGEIPNAPTAAPRRIPIRKYSPKATTAADNIVTHIRVPKCNCSLLGQSIINAFKQTSELMTQHMVTNKKALELINTSVQKQMESIRNLTISVQELKAMITMCNYTRRRLQSRSPRQATRTNTRENMSQNREGEQ</sequence>
<dbReference type="EMBL" id="JAEAOA010001313">
    <property type="protein sequence ID" value="KAK3584682.1"/>
    <property type="molecule type" value="Genomic_DNA"/>
</dbReference>
<comment type="caution">
    <text evidence="2">The sequence shown here is derived from an EMBL/GenBank/DDBJ whole genome shotgun (WGS) entry which is preliminary data.</text>
</comment>
<keyword evidence="3" id="KW-1185">Reference proteome</keyword>
<name>A0AAE0S3Q8_9BIVA</name>
<feature type="compositionally biased region" description="Polar residues" evidence="1">
    <location>
        <begin position="149"/>
        <end position="172"/>
    </location>
</feature>
<evidence type="ECO:0000256" key="1">
    <source>
        <dbReference type="SAM" id="MobiDB-lite"/>
    </source>
</evidence>
<organism evidence="2 3">
    <name type="scientific">Potamilus streckersoni</name>
    <dbReference type="NCBI Taxonomy" id="2493646"/>
    <lineage>
        <taxon>Eukaryota</taxon>
        <taxon>Metazoa</taxon>
        <taxon>Spiralia</taxon>
        <taxon>Lophotrochozoa</taxon>
        <taxon>Mollusca</taxon>
        <taxon>Bivalvia</taxon>
        <taxon>Autobranchia</taxon>
        <taxon>Heteroconchia</taxon>
        <taxon>Palaeoheterodonta</taxon>
        <taxon>Unionida</taxon>
        <taxon>Unionoidea</taxon>
        <taxon>Unionidae</taxon>
        <taxon>Ambleminae</taxon>
        <taxon>Lampsilini</taxon>
        <taxon>Potamilus</taxon>
    </lineage>
</organism>
<evidence type="ECO:0000313" key="3">
    <source>
        <dbReference type="Proteomes" id="UP001195483"/>
    </source>
</evidence>
<proteinExistence type="predicted"/>
<dbReference type="AlphaFoldDB" id="A0AAE0S3Q8"/>
<protein>
    <submittedName>
        <fullName evidence="2">Uncharacterized protein</fullName>
    </submittedName>
</protein>
<gene>
    <name evidence="2" type="ORF">CHS0354_021352</name>
</gene>
<evidence type="ECO:0000313" key="2">
    <source>
        <dbReference type="EMBL" id="KAK3584682.1"/>
    </source>
</evidence>
<accession>A0AAE0S3Q8</accession>
<reference evidence="2" key="2">
    <citation type="journal article" date="2021" name="Genome Biol. Evol.">
        <title>Developing a high-quality reference genome for a parasitic bivalve with doubly uniparental inheritance (Bivalvia: Unionida).</title>
        <authorList>
            <person name="Smith C.H."/>
        </authorList>
    </citation>
    <scope>NUCLEOTIDE SEQUENCE</scope>
    <source>
        <strain evidence="2">CHS0354</strain>
        <tissue evidence="2">Mantle</tissue>
    </source>
</reference>
<reference evidence="2" key="3">
    <citation type="submission" date="2023-05" db="EMBL/GenBank/DDBJ databases">
        <authorList>
            <person name="Smith C.H."/>
        </authorList>
    </citation>
    <scope>NUCLEOTIDE SEQUENCE</scope>
    <source>
        <strain evidence="2">CHS0354</strain>
        <tissue evidence="2">Mantle</tissue>
    </source>
</reference>
<reference evidence="2" key="1">
    <citation type="journal article" date="2021" name="Genome Biol. Evol.">
        <title>A High-Quality Reference Genome for a Parasitic Bivalve with Doubly Uniparental Inheritance (Bivalvia: Unionida).</title>
        <authorList>
            <person name="Smith C.H."/>
        </authorList>
    </citation>
    <scope>NUCLEOTIDE SEQUENCE</scope>
    <source>
        <strain evidence="2">CHS0354</strain>
    </source>
</reference>
<feature type="region of interest" description="Disordered" evidence="1">
    <location>
        <begin position="145"/>
        <end position="172"/>
    </location>
</feature>